<organism evidence="1 2">
    <name type="scientific">Devosia enhydra</name>
    <dbReference type="NCBI Taxonomy" id="665118"/>
    <lineage>
        <taxon>Bacteria</taxon>
        <taxon>Pseudomonadati</taxon>
        <taxon>Pseudomonadota</taxon>
        <taxon>Alphaproteobacteria</taxon>
        <taxon>Hyphomicrobiales</taxon>
        <taxon>Devosiaceae</taxon>
        <taxon>Devosia</taxon>
    </lineage>
</organism>
<dbReference type="SUPFAM" id="SSF159275">
    <property type="entry name" value="PA1994-like"/>
    <property type="match status" value="1"/>
</dbReference>
<evidence type="ECO:0008006" key="3">
    <source>
        <dbReference type="Google" id="ProtNLM"/>
    </source>
</evidence>
<name>A0A1K2HWV1_9HYPH</name>
<protein>
    <recommendedName>
        <fullName evidence="3">Glycolipid-binding</fullName>
    </recommendedName>
</protein>
<gene>
    <name evidence="1" type="ORF">SAMN02983003_1753</name>
</gene>
<reference evidence="1 2" key="1">
    <citation type="submission" date="2016-11" db="EMBL/GenBank/DDBJ databases">
        <authorList>
            <person name="Jaros S."/>
            <person name="Januszkiewicz K."/>
            <person name="Wedrychowicz H."/>
        </authorList>
    </citation>
    <scope>NUCLEOTIDE SEQUENCE [LARGE SCALE GENOMIC DNA]</scope>
    <source>
        <strain evidence="1 2">ATCC 23634</strain>
    </source>
</reference>
<dbReference type="EMBL" id="FPKU01000001">
    <property type="protein sequence ID" value="SFZ83622.1"/>
    <property type="molecule type" value="Genomic_DNA"/>
</dbReference>
<accession>A0A1K2HWV1</accession>
<dbReference type="AlphaFoldDB" id="A0A1K2HWV1"/>
<dbReference type="InterPro" id="IPR009467">
    <property type="entry name" value="Glycolipid-bd_prot_put"/>
</dbReference>
<keyword evidence="2" id="KW-1185">Reference proteome</keyword>
<evidence type="ECO:0000313" key="2">
    <source>
        <dbReference type="Proteomes" id="UP000183447"/>
    </source>
</evidence>
<dbReference type="OrthoDB" id="7347529at2"/>
<dbReference type="STRING" id="665118.SAMN02983003_1753"/>
<evidence type="ECO:0000313" key="1">
    <source>
        <dbReference type="EMBL" id="SFZ83622.1"/>
    </source>
</evidence>
<sequence length="181" mass="20441">MPDHLLRWRGLETVGLEHCHVREAENGVTVESLLIASAGPNPIAAAYTMVLMPDWTFRSIRIERPGHALWRLAHDATGRWTINDTPAPHLEGCIDIDLSGSPLTNTLPIRRARLLANVPQRFEMAWIDVADLSVHRDGQIYTRLDAHRVRYQSADSEFEAVLTLDDHGFVRDYPGLFTRLG</sequence>
<dbReference type="Pfam" id="PF06475">
    <property type="entry name" value="Glycolipid_bind"/>
    <property type="match status" value="1"/>
</dbReference>
<dbReference type="RefSeq" id="WP_072341001.1">
    <property type="nucleotide sequence ID" value="NZ_FPKU01000001.1"/>
</dbReference>
<proteinExistence type="predicted"/>
<dbReference type="Proteomes" id="UP000183447">
    <property type="component" value="Unassembled WGS sequence"/>
</dbReference>